<feature type="compositionally biased region" description="Acidic residues" evidence="1">
    <location>
        <begin position="241"/>
        <end position="254"/>
    </location>
</feature>
<dbReference type="SUPFAM" id="SSF54001">
    <property type="entry name" value="Cysteine proteinases"/>
    <property type="match status" value="1"/>
</dbReference>
<evidence type="ECO:0008006" key="3">
    <source>
        <dbReference type="Google" id="ProtNLM"/>
    </source>
</evidence>
<accession>A0A0G4HT24</accession>
<feature type="region of interest" description="Disordered" evidence="1">
    <location>
        <begin position="169"/>
        <end position="278"/>
    </location>
</feature>
<name>A0A0G4HT24_9ALVE</name>
<dbReference type="PhylomeDB" id="A0A0G4HT24"/>
<feature type="compositionally biased region" description="Basic and acidic residues" evidence="1">
    <location>
        <begin position="204"/>
        <end position="226"/>
    </location>
</feature>
<proteinExistence type="predicted"/>
<reference evidence="2" key="1">
    <citation type="submission" date="2014-11" db="EMBL/GenBank/DDBJ databases">
        <authorList>
            <person name="Otto D Thomas"/>
            <person name="Naeem Raeece"/>
        </authorList>
    </citation>
    <scope>NUCLEOTIDE SEQUENCE</scope>
</reference>
<dbReference type="VEuPathDB" id="CryptoDB:Cvel_8389"/>
<feature type="compositionally biased region" description="Low complexity" evidence="1">
    <location>
        <begin position="367"/>
        <end position="398"/>
    </location>
</feature>
<dbReference type="Gene3D" id="3.40.395.10">
    <property type="entry name" value="Adenoviral Proteinase, Chain A"/>
    <property type="match status" value="1"/>
</dbReference>
<gene>
    <name evidence="2" type="ORF">Cvel_8389</name>
</gene>
<dbReference type="AlphaFoldDB" id="A0A0G4HT24"/>
<organism evidence="2">
    <name type="scientific">Chromera velia CCMP2878</name>
    <dbReference type="NCBI Taxonomy" id="1169474"/>
    <lineage>
        <taxon>Eukaryota</taxon>
        <taxon>Sar</taxon>
        <taxon>Alveolata</taxon>
        <taxon>Colpodellida</taxon>
        <taxon>Chromeraceae</taxon>
        <taxon>Chromera</taxon>
    </lineage>
</organism>
<protein>
    <recommendedName>
        <fullName evidence="3">Ubiquitin-like protease family profile domain-containing protein</fullName>
    </recommendedName>
</protein>
<dbReference type="InterPro" id="IPR038765">
    <property type="entry name" value="Papain-like_cys_pep_sf"/>
</dbReference>
<evidence type="ECO:0000313" key="2">
    <source>
        <dbReference type="EMBL" id="CEM47554.1"/>
    </source>
</evidence>
<sequence>MSNKLLHVCKTWKEDFPAESLDRLQQGKWLDNRCVNFYLAAFVDSVVDKSPELKRLVHIENSSFHSAFVDTTGTVDYEHIEGRISKEKGRMNKVSFLSVFPIFKPENHWFVSVLLSPESGLSVQHEDDIDGAWTLIIIDPLYNFLSYWKQHHVILLQAQDLQSRTGMGGPVWTQRWMGGGDPAPPEASEAAENEPSTKYPSPEFVRRDSEREGGKGGDSGEGRREAVPLLSLIQTRRPKEQEEEEGAKIEEEEAKENAEKFNPSGDDDEEESEVPTPFQPLTMCAIRFHRTVYKEMVTQWRDNKQARPELDWASDSEKKKRQAQLSDLVLKSNIPGPTVTLVQQLFAPVSSALDRFFPSSASQSFGSSSSATSGQHASGSRSQAEAQAAASAAAATGSDNPKLPTEFRDWIEISDSDKELTGLLYFTAGLCLHYLEGNTETLFRALHFFGDLQKMVEKKHGTRAMPYWDAFVNPATKGAAIPSADDGTLEPGEKLFEVYGGLLKVMARLRDEEAPGASHYLKAHLEDLPTLDQLAWIQTHAGPHVFTYSEFKTTFIDHSKLVIDSERLWPPPPSIDYYSPEALRSAAAVLN</sequence>
<evidence type="ECO:0000256" key="1">
    <source>
        <dbReference type="SAM" id="MobiDB-lite"/>
    </source>
</evidence>
<feature type="compositionally biased region" description="Low complexity" evidence="1">
    <location>
        <begin position="186"/>
        <end position="196"/>
    </location>
</feature>
<dbReference type="EMBL" id="CDMZ01003780">
    <property type="protein sequence ID" value="CEM47554.1"/>
    <property type="molecule type" value="Genomic_DNA"/>
</dbReference>
<feature type="region of interest" description="Disordered" evidence="1">
    <location>
        <begin position="367"/>
        <end position="401"/>
    </location>
</feature>